<dbReference type="CDD" id="cd01446">
    <property type="entry name" value="DSP_MapKP"/>
    <property type="match status" value="1"/>
</dbReference>
<keyword evidence="7" id="KW-1133">Transmembrane helix</keyword>
<keyword evidence="5" id="KW-0175">Coiled coil</keyword>
<dbReference type="InterPro" id="IPR001763">
    <property type="entry name" value="Rhodanese-like_dom"/>
</dbReference>
<dbReference type="PANTHER" id="PTHR10159:SF533">
    <property type="entry name" value="TYROSINE-PROTEIN PHOSPHATASE VHP-1"/>
    <property type="match status" value="1"/>
</dbReference>
<keyword evidence="4" id="KW-0904">Protein phosphatase</keyword>
<dbReference type="InterPro" id="IPR016130">
    <property type="entry name" value="Tyr_Pase_AS"/>
</dbReference>
<evidence type="ECO:0000256" key="3">
    <source>
        <dbReference type="ARBA" id="ARBA00022801"/>
    </source>
</evidence>
<comment type="caution">
    <text evidence="11">The sequence shown here is derived from an EMBL/GenBank/DDBJ whole genome shotgun (WGS) entry which is preliminary data.</text>
</comment>
<dbReference type="SUPFAM" id="SSF52821">
    <property type="entry name" value="Rhodanese/Cell cycle control phosphatase"/>
    <property type="match status" value="1"/>
</dbReference>
<keyword evidence="3" id="KW-0378">Hydrolase</keyword>
<accession>A0ABQ9FHQ3</accession>
<dbReference type="InterPro" id="IPR000387">
    <property type="entry name" value="Tyr_Pase_dom"/>
</dbReference>
<dbReference type="InterPro" id="IPR029021">
    <property type="entry name" value="Prot-tyrosine_phosphatase-like"/>
</dbReference>
<sequence length="1225" mass="136973">MIFDCVEKSREERVRRNVRVPLMPVAASEQIWPQAVIDPIILEKMLKNGLEKVLLIDSRSFLEYNTSHIQQSVNVCCSKLVRRRLQQDKVHIKDLLTQTCHVDIEEFCDVIVYDQCTEEPALLTEDNFLVILLQKLSSAFKSVILLKGIILERRIPYVVLTKFLYYMDYPILNCDPGEQTLMTSGGFLAFQAMHPTLCESKINNSYKYTPLTSLSQPCLPVSNVGPTRILPFLYLGSHRDAMSQETIQVNDISYILNVSTTCPKPPFIQEGHFYRIPVNDNYSAKMIPFFDEAFQFLNKVREANGCVLVHCMAGISRSPTLAIAYVMKHLNMSSDDAYRYVKDKRPTISPNFNFLGQLLEYERQLKQEEENIKNNRENTNDISSRPTPIIMDLQISSPSSPVAKLVKPFTFDSPIVLEKEKFESAAMLDTNDNNIPLLANADTLEDYSSMDIDSASNILPGPSSCMDVDSGSSCMEIDSEKPFIEPAFYLKKPGKSFNSLMLKKQDIHIKSSPLERPFSFSKCGPDLAFSGQGFGSFTQTPSCSLSHTTSPLSPVTELTPVTPSSEMPPFPFGCSVQEAESMSSASIDLVDGNVVKKESALSTSSPVAMSAKRKFILPLSPVSSVMDTCKRKDMDVKDGDFMSQESYYCETKQILPVPGKQTVNKSISKSFSLPLSPVMTMKPSVITPQDNFSNVQNTLSTDMKNSLTKPEQNSSYFSTTTDIAATQHFTANSPLPCSPIFSTDSESMEPCRSKSMDFMSMAPSKPYKMQTLQSPSAALAKLSFSQSISESFSEENAATLHNFPATSLDQLNFVPCLVKTTENSQVVISSCDSENITKNSTSCFTVSETESKELLSPSSTCSTSSTCSSTVTSPSTSTSKVVLRSRENRAKRPLDRPHSIAFSTYPTFDLGSDCQESPSSCSSTSQDDSSEAYLLQNGKRSRHSDESDSKFKLGRYSEREIYRQITAAMESAMIRTQVYEASRKARSLDDILNGDEESQNSECVCSPLRKIRGRCGIGANRFSSPGFYDNVSCHCRGSADPYQSNSSISSSGSHNSLHGSLEIIQFIMSLKICIACYMSCIMILFFLFVPYFSDKINVKKLILDQSLIISTILVNPVTKSYNESIPFIIIVRHLIWTFPQFFHIFPDTCIYFSFCILYFVEENMSDFDFKCLLLSPDINVITGNIIKCLLLSPDINLDFYHLLALHTLDSFHIESIDLRREHICF</sequence>
<evidence type="ECO:0000256" key="5">
    <source>
        <dbReference type="SAM" id="Coils"/>
    </source>
</evidence>
<dbReference type="Pfam" id="PF00782">
    <property type="entry name" value="DSPc"/>
    <property type="match status" value="1"/>
</dbReference>
<evidence type="ECO:0000259" key="9">
    <source>
        <dbReference type="PROSITE" id="PS50056"/>
    </source>
</evidence>
<feature type="compositionally biased region" description="Basic and acidic residues" evidence="6">
    <location>
        <begin position="884"/>
        <end position="898"/>
    </location>
</feature>
<name>A0ABQ9FHQ3_TEGGR</name>
<dbReference type="Pfam" id="PF00581">
    <property type="entry name" value="Rhodanese"/>
    <property type="match status" value="1"/>
</dbReference>
<feature type="transmembrane region" description="Helical" evidence="7">
    <location>
        <begin position="1063"/>
        <end position="1089"/>
    </location>
</feature>
<dbReference type="Gene3D" id="3.40.250.10">
    <property type="entry name" value="Rhodanese-like domain"/>
    <property type="match status" value="1"/>
</dbReference>
<evidence type="ECO:0000313" key="11">
    <source>
        <dbReference type="EMBL" id="KAJ8315447.1"/>
    </source>
</evidence>
<keyword evidence="7" id="KW-0472">Membrane</keyword>
<dbReference type="PROSITE" id="PS50056">
    <property type="entry name" value="TYR_PHOSPHATASE_2"/>
    <property type="match status" value="1"/>
</dbReference>
<feature type="domain" description="Tyrosine specific protein phosphatases" evidence="9">
    <location>
        <begin position="294"/>
        <end position="348"/>
    </location>
</feature>
<evidence type="ECO:0000259" key="8">
    <source>
        <dbReference type="PROSITE" id="PS50054"/>
    </source>
</evidence>
<protein>
    <recommendedName>
        <fullName evidence="2">protein-tyrosine-phosphatase</fullName>
        <ecNumber evidence="2">3.1.3.48</ecNumber>
    </recommendedName>
</protein>
<dbReference type="SMART" id="SM00195">
    <property type="entry name" value="DSPc"/>
    <property type="match status" value="1"/>
</dbReference>
<feature type="compositionally biased region" description="Low complexity" evidence="6">
    <location>
        <begin position="856"/>
        <end position="879"/>
    </location>
</feature>
<feature type="domain" description="Rhodanese" evidence="10">
    <location>
        <begin position="49"/>
        <end position="199"/>
    </location>
</feature>
<evidence type="ECO:0000313" key="12">
    <source>
        <dbReference type="Proteomes" id="UP001217089"/>
    </source>
</evidence>
<gene>
    <name evidence="11" type="ORF">KUTeg_007597</name>
</gene>
<feature type="region of interest" description="Disordered" evidence="6">
    <location>
        <begin position="855"/>
        <end position="898"/>
    </location>
</feature>
<dbReference type="PANTHER" id="PTHR10159">
    <property type="entry name" value="DUAL SPECIFICITY PROTEIN PHOSPHATASE"/>
    <property type="match status" value="1"/>
</dbReference>
<dbReference type="Gene3D" id="3.90.190.10">
    <property type="entry name" value="Protein tyrosine phosphatase superfamily"/>
    <property type="match status" value="1"/>
</dbReference>
<dbReference type="SUPFAM" id="SSF52799">
    <property type="entry name" value="(Phosphotyrosine protein) phosphatases II"/>
    <property type="match status" value="1"/>
</dbReference>
<reference evidence="11 12" key="1">
    <citation type="submission" date="2022-12" db="EMBL/GenBank/DDBJ databases">
        <title>Chromosome-level genome of Tegillarca granosa.</title>
        <authorList>
            <person name="Kim J."/>
        </authorList>
    </citation>
    <scope>NUCLEOTIDE SEQUENCE [LARGE SCALE GENOMIC DNA]</scope>
    <source>
        <strain evidence="11">Teg-2019</strain>
        <tissue evidence="11">Adductor muscle</tissue>
    </source>
</reference>
<dbReference type="InterPro" id="IPR000340">
    <property type="entry name" value="Dual-sp_phosphatase_cat-dom"/>
</dbReference>
<evidence type="ECO:0000259" key="10">
    <source>
        <dbReference type="PROSITE" id="PS50206"/>
    </source>
</evidence>
<evidence type="ECO:0000256" key="4">
    <source>
        <dbReference type="ARBA" id="ARBA00022912"/>
    </source>
</evidence>
<dbReference type="InterPro" id="IPR036873">
    <property type="entry name" value="Rhodanese-like_dom_sf"/>
</dbReference>
<organism evidence="11 12">
    <name type="scientific">Tegillarca granosa</name>
    <name type="common">Malaysian cockle</name>
    <name type="synonym">Anadara granosa</name>
    <dbReference type="NCBI Taxonomy" id="220873"/>
    <lineage>
        <taxon>Eukaryota</taxon>
        <taxon>Metazoa</taxon>
        <taxon>Spiralia</taxon>
        <taxon>Lophotrochozoa</taxon>
        <taxon>Mollusca</taxon>
        <taxon>Bivalvia</taxon>
        <taxon>Autobranchia</taxon>
        <taxon>Pteriomorphia</taxon>
        <taxon>Arcoida</taxon>
        <taxon>Arcoidea</taxon>
        <taxon>Arcidae</taxon>
        <taxon>Tegillarca</taxon>
    </lineage>
</organism>
<dbReference type="PROSITE" id="PS50054">
    <property type="entry name" value="TYR_PHOSPHATASE_DUAL"/>
    <property type="match status" value="1"/>
</dbReference>
<dbReference type="PRINTS" id="PR01764">
    <property type="entry name" value="MAPKPHPHTASE"/>
</dbReference>
<dbReference type="PROSITE" id="PS50206">
    <property type="entry name" value="RHODANESE_3"/>
    <property type="match status" value="1"/>
</dbReference>
<dbReference type="CDD" id="cd14568">
    <property type="entry name" value="DSP_MKP_classIII"/>
    <property type="match status" value="1"/>
</dbReference>
<keyword evidence="12" id="KW-1185">Reference proteome</keyword>
<dbReference type="EC" id="3.1.3.48" evidence="2"/>
<dbReference type="EMBL" id="JARBDR010000337">
    <property type="protein sequence ID" value="KAJ8315447.1"/>
    <property type="molecule type" value="Genomic_DNA"/>
</dbReference>
<feature type="domain" description="Tyrosine-protein phosphatase" evidence="8">
    <location>
        <begin position="225"/>
        <end position="367"/>
    </location>
</feature>
<evidence type="ECO:0000256" key="1">
    <source>
        <dbReference type="ARBA" id="ARBA00008601"/>
    </source>
</evidence>
<evidence type="ECO:0000256" key="2">
    <source>
        <dbReference type="ARBA" id="ARBA00013064"/>
    </source>
</evidence>
<comment type="similarity">
    <text evidence="1">Belongs to the protein-tyrosine phosphatase family. Non-receptor class dual specificity subfamily.</text>
</comment>
<keyword evidence="7" id="KW-0812">Transmembrane</keyword>
<dbReference type="InterPro" id="IPR020422">
    <property type="entry name" value="TYR_PHOSPHATASE_DUAL_dom"/>
</dbReference>
<evidence type="ECO:0000256" key="7">
    <source>
        <dbReference type="SAM" id="Phobius"/>
    </source>
</evidence>
<dbReference type="InterPro" id="IPR008343">
    <property type="entry name" value="MKP"/>
</dbReference>
<dbReference type="PROSITE" id="PS00383">
    <property type="entry name" value="TYR_PHOSPHATASE_1"/>
    <property type="match status" value="1"/>
</dbReference>
<evidence type="ECO:0000256" key="6">
    <source>
        <dbReference type="SAM" id="MobiDB-lite"/>
    </source>
</evidence>
<feature type="coiled-coil region" evidence="5">
    <location>
        <begin position="358"/>
        <end position="385"/>
    </location>
</feature>
<proteinExistence type="inferred from homology"/>
<dbReference type="Proteomes" id="UP001217089">
    <property type="component" value="Unassembled WGS sequence"/>
</dbReference>